<dbReference type="InterPro" id="IPR016032">
    <property type="entry name" value="Sig_transdc_resp-reg_C-effctor"/>
</dbReference>
<dbReference type="SMART" id="SM00421">
    <property type="entry name" value="HTH_LUXR"/>
    <property type="match status" value="1"/>
</dbReference>
<feature type="domain" description="HTH luxR-type" evidence="1">
    <location>
        <begin position="256"/>
        <end position="321"/>
    </location>
</feature>
<keyword evidence="3" id="KW-1185">Reference proteome</keyword>
<dbReference type="Gene3D" id="1.10.10.10">
    <property type="entry name" value="Winged helix-like DNA-binding domain superfamily/Winged helix DNA-binding domain"/>
    <property type="match status" value="1"/>
</dbReference>
<proteinExistence type="predicted"/>
<organism evidence="2 3">
    <name type="scientific">Winogradskya humida</name>
    <dbReference type="NCBI Taxonomy" id="113566"/>
    <lineage>
        <taxon>Bacteria</taxon>
        <taxon>Bacillati</taxon>
        <taxon>Actinomycetota</taxon>
        <taxon>Actinomycetes</taxon>
        <taxon>Micromonosporales</taxon>
        <taxon>Micromonosporaceae</taxon>
        <taxon>Winogradskya</taxon>
    </lineage>
</organism>
<gene>
    <name evidence="2" type="ORF">Ahu01nite_087490</name>
</gene>
<name>A0ABQ4A477_9ACTN</name>
<evidence type="ECO:0000259" key="1">
    <source>
        <dbReference type="PROSITE" id="PS50043"/>
    </source>
</evidence>
<evidence type="ECO:0000313" key="3">
    <source>
        <dbReference type="Proteomes" id="UP000603200"/>
    </source>
</evidence>
<dbReference type="PANTHER" id="PTHR34293">
    <property type="entry name" value="HTH-TYPE TRANSCRIPTIONAL REGULATOR TRMBL2"/>
    <property type="match status" value="1"/>
</dbReference>
<dbReference type="SUPFAM" id="SSF46894">
    <property type="entry name" value="C-terminal effector domain of the bipartite response regulators"/>
    <property type="match status" value="1"/>
</dbReference>
<dbReference type="InterPro" id="IPR051797">
    <property type="entry name" value="TrmB-like"/>
</dbReference>
<dbReference type="InterPro" id="IPR036388">
    <property type="entry name" value="WH-like_DNA-bd_sf"/>
</dbReference>
<dbReference type="PROSITE" id="PS50043">
    <property type="entry name" value="HTH_LUXR_2"/>
    <property type="match status" value="1"/>
</dbReference>
<dbReference type="PANTHER" id="PTHR34293:SF1">
    <property type="entry name" value="HTH-TYPE TRANSCRIPTIONAL REGULATOR TRMBL2"/>
    <property type="match status" value="1"/>
</dbReference>
<dbReference type="Proteomes" id="UP000603200">
    <property type="component" value="Unassembled WGS sequence"/>
</dbReference>
<accession>A0ABQ4A477</accession>
<reference evidence="2 3" key="1">
    <citation type="submission" date="2021-01" db="EMBL/GenBank/DDBJ databases">
        <title>Whole genome shotgun sequence of Actinoplanes humidus NBRC 14915.</title>
        <authorList>
            <person name="Komaki H."/>
            <person name="Tamura T."/>
        </authorList>
    </citation>
    <scope>NUCLEOTIDE SEQUENCE [LARGE SCALE GENOMIC DNA]</scope>
    <source>
        <strain evidence="2 3">NBRC 14915</strain>
    </source>
</reference>
<protein>
    <submittedName>
        <fullName evidence="2">LuxR family transcriptional regulator</fullName>
    </submittedName>
</protein>
<dbReference type="CDD" id="cd06170">
    <property type="entry name" value="LuxR_C_like"/>
    <property type="match status" value="1"/>
</dbReference>
<sequence>MTLYALADKVYTELLVNPTTSVDEMSGRLVIGPDDVRAALDLLSELALVQQHDHGSGELHPVDPRIGFDVLHSRQQAELAAAQSKVEESRAVAEQIISEYSSTQPDADLTGARQLVGVDEVRTQLALLTDRVHTEVLTFAPGSPPTEENMRASRPLNARLLGRGVRMRTVYLDSIKNSNAALDNARWLVERGAEVRTLPALPARMIILDRATALVSADELDSSLGATMLTGSGVLSALCALFDNLWRTAGHLGDPPPREDAGLTPPEAAALNMLAAGMTDDAVAKRLGVSTRTARRIASTLMENLGARSRFQAGALAERLGMLDDIEQWSGTHPAQ</sequence>
<dbReference type="InterPro" id="IPR000792">
    <property type="entry name" value="Tscrpt_reg_LuxR_C"/>
</dbReference>
<evidence type="ECO:0000313" key="2">
    <source>
        <dbReference type="EMBL" id="GIE25647.1"/>
    </source>
</evidence>
<comment type="caution">
    <text evidence="2">The sequence shown here is derived from an EMBL/GenBank/DDBJ whole genome shotgun (WGS) entry which is preliminary data.</text>
</comment>
<dbReference type="Pfam" id="PF00196">
    <property type="entry name" value="GerE"/>
    <property type="match status" value="1"/>
</dbReference>
<dbReference type="EMBL" id="BOMN01000125">
    <property type="protein sequence ID" value="GIE25647.1"/>
    <property type="molecule type" value="Genomic_DNA"/>
</dbReference>